<dbReference type="HAMAP" id="MF_04110">
    <property type="entry name" value="ENDOLYSIN_T4"/>
    <property type="match status" value="1"/>
</dbReference>
<dbReference type="InterPro" id="IPR023347">
    <property type="entry name" value="Lysozyme_dom_sf"/>
</dbReference>
<feature type="compositionally biased region" description="Low complexity" evidence="8">
    <location>
        <begin position="252"/>
        <end position="262"/>
    </location>
</feature>
<dbReference type="InterPro" id="IPR033907">
    <property type="entry name" value="Endolysin_autolysin"/>
</dbReference>
<evidence type="ECO:0000256" key="6">
    <source>
        <dbReference type="ARBA" id="ARBA00023295"/>
    </source>
</evidence>
<dbReference type="PANTHER" id="PTHR38107:SF3">
    <property type="entry name" value="LYSOZYME RRRD-RELATED"/>
    <property type="match status" value="1"/>
</dbReference>
<organism evidence="9 10">
    <name type="scientific">Pseudodesulfovibrio piezophilus (strain DSM 21447 / JCM 15486 / C1TLV30)</name>
    <name type="common">Desulfovibrio piezophilus</name>
    <dbReference type="NCBI Taxonomy" id="1322246"/>
    <lineage>
        <taxon>Bacteria</taxon>
        <taxon>Pseudomonadati</taxon>
        <taxon>Thermodesulfobacteriota</taxon>
        <taxon>Desulfovibrionia</taxon>
        <taxon>Desulfovibrionales</taxon>
        <taxon>Desulfovibrionaceae</taxon>
    </lineage>
</organism>
<keyword evidence="10" id="KW-1185">Reference proteome</keyword>
<feature type="region of interest" description="Disordered" evidence="8">
    <location>
        <begin position="245"/>
        <end position="327"/>
    </location>
</feature>
<dbReference type="InterPro" id="IPR034690">
    <property type="entry name" value="Endolysin_T4_type"/>
</dbReference>
<keyword evidence="6 7" id="KW-0326">Glycosidase</keyword>
<evidence type="ECO:0000313" key="9">
    <source>
        <dbReference type="EMBL" id="CCH48498.1"/>
    </source>
</evidence>
<dbReference type="GO" id="GO:0031640">
    <property type="term" value="P:killing of cells of another organism"/>
    <property type="evidence" value="ECO:0007669"/>
    <property type="project" value="UniProtKB-KW"/>
</dbReference>
<dbReference type="PANTHER" id="PTHR38107">
    <property type="match status" value="1"/>
</dbReference>
<reference evidence="10" key="2">
    <citation type="journal article" date="2013" name="Stand. Genomic Sci.">
        <title>Complete genome sequence of Desulfocapsa sulfexigens, a marine deltaproteobacterium specialized in disproportionating inorganic sulfur compounds.</title>
        <authorList>
            <person name="Finster K.W."/>
            <person name="Kjeldsen K.U."/>
            <person name="Kube M."/>
            <person name="Reinhardt R."/>
            <person name="Mussmann M."/>
            <person name="Amann R."/>
            <person name="Schreiber L."/>
        </authorList>
    </citation>
    <scope>NUCLEOTIDE SEQUENCE [LARGE SCALE GENOMIC DNA]</scope>
    <source>
        <strain evidence="10">DSM 10523 / SB164P1</strain>
    </source>
</reference>
<dbReference type="PATRIC" id="fig|879567.3.peg.1309"/>
<dbReference type="GO" id="GO:0009253">
    <property type="term" value="P:peptidoglycan catabolic process"/>
    <property type="evidence" value="ECO:0007669"/>
    <property type="project" value="InterPro"/>
</dbReference>
<dbReference type="GO" id="GO:0003796">
    <property type="term" value="F:lysozyme activity"/>
    <property type="evidence" value="ECO:0007669"/>
    <property type="project" value="UniProtKB-EC"/>
</dbReference>
<keyword evidence="3 7" id="KW-0081">Bacteriolytic enzyme</keyword>
<proteinExistence type="inferred from homology"/>
<keyword evidence="4 7" id="KW-0378">Hydrolase</keyword>
<dbReference type="HOGENOM" id="CLU_569539_0_0_7"/>
<gene>
    <name evidence="9" type="ordered locus">BN4_11261</name>
</gene>
<reference evidence="9 10" key="1">
    <citation type="journal article" date="2013" name="PLoS ONE">
        <title>The first genomic and proteomic characterization of a deep-sea sulfate reducer: insights into the piezophilic lifestyle of Desulfovibrio piezophilus.</title>
        <authorList>
            <person name="Pradel N."/>
            <person name="Ji B."/>
            <person name="Gimenez G."/>
            <person name="Talla E."/>
            <person name="Lenoble P."/>
            <person name="Garel M."/>
            <person name="Tamburini C."/>
            <person name="Fourquet P."/>
            <person name="Lebrun R."/>
            <person name="Bertin P."/>
            <person name="Denis Y."/>
            <person name="Pophillat M."/>
            <person name="Barbe V."/>
            <person name="Ollivier B."/>
            <person name="Dolla A."/>
        </authorList>
    </citation>
    <scope>NUCLEOTIDE SEQUENCE [LARGE SCALE GENOMIC DNA]</scope>
    <source>
        <strain evidence="10">DSM 10523 / SB164P1</strain>
    </source>
</reference>
<dbReference type="InterPro" id="IPR051018">
    <property type="entry name" value="Bacteriophage_GH24"/>
</dbReference>
<keyword evidence="2 7" id="KW-0929">Antimicrobial</keyword>
<dbReference type="RefSeq" id="WP_015414546.1">
    <property type="nucleotide sequence ID" value="NC_020409.1"/>
</dbReference>
<dbReference type="InterPro" id="IPR002196">
    <property type="entry name" value="Glyco_hydro_24"/>
</dbReference>
<evidence type="ECO:0000256" key="7">
    <source>
        <dbReference type="RuleBase" id="RU003788"/>
    </source>
</evidence>
<comment type="similarity">
    <text evidence="7">Belongs to the glycosyl hydrolase 24 family.</text>
</comment>
<feature type="compositionally biased region" description="Low complexity" evidence="8">
    <location>
        <begin position="39"/>
        <end position="48"/>
    </location>
</feature>
<dbReference type="eggNOG" id="COG3772">
    <property type="taxonomic scope" value="Bacteria"/>
</dbReference>
<dbReference type="GO" id="GO:0016998">
    <property type="term" value="P:cell wall macromolecule catabolic process"/>
    <property type="evidence" value="ECO:0007669"/>
    <property type="project" value="InterPro"/>
</dbReference>
<evidence type="ECO:0000313" key="10">
    <source>
        <dbReference type="Proteomes" id="UP000011724"/>
    </source>
</evidence>
<keyword evidence="5" id="KW-1035">Host cytoplasm</keyword>
<dbReference type="GO" id="GO:0042742">
    <property type="term" value="P:defense response to bacterium"/>
    <property type="evidence" value="ECO:0007669"/>
    <property type="project" value="UniProtKB-KW"/>
</dbReference>
<dbReference type="BioCyc" id="DPIE1322246:BN4_RS17090-MONOMER"/>
<evidence type="ECO:0000256" key="8">
    <source>
        <dbReference type="SAM" id="MobiDB-lite"/>
    </source>
</evidence>
<accession>M1WVJ0</accession>
<dbReference type="InterPro" id="IPR023346">
    <property type="entry name" value="Lysozyme-like_dom_sf"/>
</dbReference>
<evidence type="ECO:0000256" key="3">
    <source>
        <dbReference type="ARBA" id="ARBA00022638"/>
    </source>
</evidence>
<feature type="region of interest" description="Disordered" evidence="8">
    <location>
        <begin position="458"/>
        <end position="479"/>
    </location>
</feature>
<dbReference type="Gene3D" id="1.10.530.40">
    <property type="match status" value="1"/>
</dbReference>
<dbReference type="CDD" id="cd00737">
    <property type="entry name" value="lyz_endolysin_autolysin"/>
    <property type="match status" value="1"/>
</dbReference>
<dbReference type="EMBL" id="FO203427">
    <property type="protein sequence ID" value="CCH48498.1"/>
    <property type="molecule type" value="Genomic_DNA"/>
</dbReference>
<name>M1WVJ0_PSEP2</name>
<evidence type="ECO:0000256" key="1">
    <source>
        <dbReference type="ARBA" id="ARBA00000632"/>
    </source>
</evidence>
<feature type="compositionally biased region" description="Basic and acidic residues" evidence="8">
    <location>
        <begin position="464"/>
        <end position="479"/>
    </location>
</feature>
<protein>
    <recommendedName>
        <fullName evidence="7">Lysozyme</fullName>
        <ecNumber evidence="7">3.2.1.17</ecNumber>
    </recommendedName>
</protein>
<sequence length="479" mass="53397">MFDFGKSLINMDPDEQKKRLDNATGGQRKIALEMGIGTKNQNQRQQPKQQKRDAYHDLDRLNTIVEKENEAHDFFGKGLADWQKNVTGNKPSKDATNLKKQFDDYEHGILSDFPKGGKRHGALSETLPKIKKGFLQQGHQFALDKLNERSRSVLDKGLQRIAQGALGAKDDKGVQAHDDAAFDLINKYVTSEAKFDEKDADAMYDKYLGYAGVDVGKARASGNEELLGAKPGFRMEDAEMHAENDTGTVSDAGGENEAGGAELQIPEGQDEVYDDNQYRGKVKEQVGQKEPEEKKSDAVESPSEGAQTGWQRSSLKDLSSSDDARKEVRQFEGFESKLYNDASGHCTIGFGHKLHDGSCSQEDKENYGNGISEEEAMQLFDEDMASAESTVKDMVKVPLSKNEFEALSSFVYNVGPGNFKTSTLLKKLNKKDYDSVAGEMERWVYTTDLKTGKKVRNNGLINRRKNEAGRFRRKGKTNE</sequence>
<evidence type="ECO:0000256" key="2">
    <source>
        <dbReference type="ARBA" id="ARBA00022529"/>
    </source>
</evidence>
<dbReference type="EC" id="3.2.1.17" evidence="7"/>
<dbReference type="STRING" id="1322246.BN4_11261"/>
<dbReference type="SUPFAM" id="SSF53955">
    <property type="entry name" value="Lysozyme-like"/>
    <property type="match status" value="1"/>
</dbReference>
<feature type="region of interest" description="Disordered" evidence="8">
    <location>
        <begin position="1"/>
        <end position="55"/>
    </location>
</feature>
<dbReference type="OrthoDB" id="5323745at2"/>
<feature type="compositionally biased region" description="Basic and acidic residues" evidence="8">
    <location>
        <begin position="276"/>
        <end position="298"/>
    </location>
</feature>
<dbReference type="Pfam" id="PF00959">
    <property type="entry name" value="Phage_lysozyme"/>
    <property type="match status" value="1"/>
</dbReference>
<evidence type="ECO:0000256" key="4">
    <source>
        <dbReference type="ARBA" id="ARBA00022801"/>
    </source>
</evidence>
<evidence type="ECO:0000256" key="5">
    <source>
        <dbReference type="ARBA" id="ARBA00023200"/>
    </source>
</evidence>
<dbReference type="AlphaFoldDB" id="M1WVJ0"/>
<comment type="catalytic activity">
    <reaction evidence="1 7">
        <text>Hydrolysis of (1-&gt;4)-beta-linkages between N-acetylmuramic acid and N-acetyl-D-glucosamine residues in a peptidoglycan and between N-acetyl-D-glucosamine residues in chitodextrins.</text>
        <dbReference type="EC" id="3.2.1.17"/>
    </reaction>
</comment>
<dbReference type="Proteomes" id="UP000011724">
    <property type="component" value="Chromosome"/>
</dbReference>
<dbReference type="KEGG" id="dpi:BN4_11261"/>